<proteinExistence type="predicted"/>
<reference evidence="1" key="2">
    <citation type="submission" date="2021-04" db="EMBL/GenBank/DDBJ databases">
        <authorList>
            <person name="Gilroy R."/>
        </authorList>
    </citation>
    <scope>NUCLEOTIDE SEQUENCE</scope>
    <source>
        <strain evidence="1">ChiSjej1B19-8411</strain>
    </source>
</reference>
<dbReference type="InterPro" id="IPR009057">
    <property type="entry name" value="Homeodomain-like_sf"/>
</dbReference>
<dbReference type="Proteomes" id="UP000886817">
    <property type="component" value="Unassembled WGS sequence"/>
</dbReference>
<dbReference type="SUPFAM" id="SSF46689">
    <property type="entry name" value="Homeodomain-like"/>
    <property type="match status" value="1"/>
</dbReference>
<sequence>MATNRKTELIQKTYEMLKTTSPSDIKIRAIAEACGCTTPVIYKYFDDLDHLIRFASVRFLENYIIDLQKSVNEHSDPLDMLVSMWNSFAHYAFENVEVFELLFWGKYKERLGDTIFEYYQLFPDQWQNMDGLFTSVFFNSDLQERNYMIVHRAAVTGHFAYEDSRLFSDISCNLFHGLLMEYRGSYRDPEKAKEGEEKFMEMLSSLIRKYQKK</sequence>
<protein>
    <submittedName>
        <fullName evidence="1">TetR/AcrR family transcriptional regulator</fullName>
    </submittedName>
</protein>
<dbReference type="AlphaFoldDB" id="A0A9D1WGY1"/>
<organism evidence="1 2">
    <name type="scientific">Candidatus Blautia gallistercoris</name>
    <dbReference type="NCBI Taxonomy" id="2838490"/>
    <lineage>
        <taxon>Bacteria</taxon>
        <taxon>Bacillati</taxon>
        <taxon>Bacillota</taxon>
        <taxon>Clostridia</taxon>
        <taxon>Lachnospirales</taxon>
        <taxon>Lachnospiraceae</taxon>
        <taxon>Blautia</taxon>
    </lineage>
</organism>
<dbReference type="Gene3D" id="1.10.357.10">
    <property type="entry name" value="Tetracycline Repressor, domain 2"/>
    <property type="match status" value="1"/>
</dbReference>
<reference evidence="1" key="1">
    <citation type="journal article" date="2021" name="PeerJ">
        <title>Extensive microbial diversity within the chicken gut microbiome revealed by metagenomics and culture.</title>
        <authorList>
            <person name="Gilroy R."/>
            <person name="Ravi A."/>
            <person name="Getino M."/>
            <person name="Pursley I."/>
            <person name="Horton D.L."/>
            <person name="Alikhan N.F."/>
            <person name="Baker D."/>
            <person name="Gharbi K."/>
            <person name="Hall N."/>
            <person name="Watson M."/>
            <person name="Adriaenssens E.M."/>
            <person name="Foster-Nyarko E."/>
            <person name="Jarju S."/>
            <person name="Secka A."/>
            <person name="Antonio M."/>
            <person name="Oren A."/>
            <person name="Chaudhuri R.R."/>
            <person name="La Ragione R."/>
            <person name="Hildebrand F."/>
            <person name="Pallen M.J."/>
        </authorList>
    </citation>
    <scope>NUCLEOTIDE SEQUENCE</scope>
    <source>
        <strain evidence="1">ChiSjej1B19-8411</strain>
    </source>
</reference>
<comment type="caution">
    <text evidence="1">The sequence shown here is derived from an EMBL/GenBank/DDBJ whole genome shotgun (WGS) entry which is preliminary data.</text>
</comment>
<accession>A0A9D1WGY1</accession>
<gene>
    <name evidence="1" type="ORF">IAA45_04860</name>
</gene>
<name>A0A9D1WGY1_9FIRM</name>
<evidence type="ECO:0000313" key="2">
    <source>
        <dbReference type="Proteomes" id="UP000886817"/>
    </source>
</evidence>
<dbReference type="EMBL" id="DXEX01000111">
    <property type="protein sequence ID" value="HIX59031.1"/>
    <property type="molecule type" value="Genomic_DNA"/>
</dbReference>
<evidence type="ECO:0000313" key="1">
    <source>
        <dbReference type="EMBL" id="HIX59031.1"/>
    </source>
</evidence>